<evidence type="ECO:0000313" key="3">
    <source>
        <dbReference type="Proteomes" id="UP000799539"/>
    </source>
</evidence>
<dbReference type="Proteomes" id="UP000799539">
    <property type="component" value="Unassembled WGS sequence"/>
</dbReference>
<keyword evidence="3" id="KW-1185">Reference proteome</keyword>
<feature type="compositionally biased region" description="Basic and acidic residues" evidence="1">
    <location>
        <begin position="333"/>
        <end position="354"/>
    </location>
</feature>
<dbReference type="AlphaFoldDB" id="A0A6A6FUZ4"/>
<feature type="region of interest" description="Disordered" evidence="1">
    <location>
        <begin position="259"/>
        <end position="354"/>
    </location>
</feature>
<protein>
    <submittedName>
        <fullName evidence="2">Uncharacterized protein</fullName>
    </submittedName>
</protein>
<evidence type="ECO:0000256" key="1">
    <source>
        <dbReference type="SAM" id="MobiDB-lite"/>
    </source>
</evidence>
<name>A0A6A6FUZ4_9PEZI</name>
<organism evidence="2 3">
    <name type="scientific">Cercospora zeae-maydis SCOH1-5</name>
    <dbReference type="NCBI Taxonomy" id="717836"/>
    <lineage>
        <taxon>Eukaryota</taxon>
        <taxon>Fungi</taxon>
        <taxon>Dikarya</taxon>
        <taxon>Ascomycota</taxon>
        <taxon>Pezizomycotina</taxon>
        <taxon>Dothideomycetes</taxon>
        <taxon>Dothideomycetidae</taxon>
        <taxon>Mycosphaerellales</taxon>
        <taxon>Mycosphaerellaceae</taxon>
        <taxon>Cercospora</taxon>
    </lineage>
</organism>
<reference evidence="2" key="1">
    <citation type="journal article" date="2020" name="Stud. Mycol.">
        <title>101 Dothideomycetes genomes: a test case for predicting lifestyles and emergence of pathogens.</title>
        <authorList>
            <person name="Haridas S."/>
            <person name="Albert R."/>
            <person name="Binder M."/>
            <person name="Bloem J."/>
            <person name="Labutti K."/>
            <person name="Salamov A."/>
            <person name="Andreopoulos B."/>
            <person name="Baker S."/>
            <person name="Barry K."/>
            <person name="Bills G."/>
            <person name="Bluhm B."/>
            <person name="Cannon C."/>
            <person name="Castanera R."/>
            <person name="Culley D."/>
            <person name="Daum C."/>
            <person name="Ezra D."/>
            <person name="Gonzalez J."/>
            <person name="Henrissat B."/>
            <person name="Kuo A."/>
            <person name="Liang C."/>
            <person name="Lipzen A."/>
            <person name="Lutzoni F."/>
            <person name="Magnuson J."/>
            <person name="Mondo S."/>
            <person name="Nolan M."/>
            <person name="Ohm R."/>
            <person name="Pangilinan J."/>
            <person name="Park H.-J."/>
            <person name="Ramirez L."/>
            <person name="Alfaro M."/>
            <person name="Sun H."/>
            <person name="Tritt A."/>
            <person name="Yoshinaga Y."/>
            <person name="Zwiers L.-H."/>
            <person name="Turgeon B."/>
            <person name="Goodwin S."/>
            <person name="Spatafora J."/>
            <person name="Crous P."/>
            <person name="Grigoriev I."/>
        </authorList>
    </citation>
    <scope>NUCLEOTIDE SEQUENCE</scope>
    <source>
        <strain evidence="2">SCOH1-5</strain>
    </source>
</reference>
<feature type="region of interest" description="Disordered" evidence="1">
    <location>
        <begin position="43"/>
        <end position="74"/>
    </location>
</feature>
<feature type="compositionally biased region" description="Polar residues" evidence="1">
    <location>
        <begin position="283"/>
        <end position="332"/>
    </location>
</feature>
<evidence type="ECO:0000313" key="2">
    <source>
        <dbReference type="EMBL" id="KAF2217080.1"/>
    </source>
</evidence>
<proteinExistence type="predicted"/>
<accession>A0A6A6FUZ4</accession>
<sequence>MTTTTALNNTFGFFKKQEVVATYEMQDNSQGEKLEDWDHCDIEDIPAEKAGPGTPSSSDSKRTKSSCSRTDGWDSDASTIDTFEEVSHLDATPVIAEDLQQIHAVHVAGTHNHIVPPYRIEGDTANLLCETFHPNSPQGRARRAKLQADYEKFLKEDEAEADPQYEHWQLREVELELKDCRKGLRVVHLRGYTGEMLTGCSVYDDVVCDETCPQFSNSVAKQISRTVQSLKNDWAETGVQTQSLDSPEDQYLQVYQPSYPSNLAPSIEPQHQKGGSWSRLPERNSTTITHSQAHTNCSIPSTITMSAMTGKDNLSGSPEQASPEQAGTPTKNSSKDETISGSIRDDGSPREDFNQHVRPLTGIAKFMADHSSDEYDPMTMGQIGLVGPGLQEDNEEYDEATRNLPGAVAYDESFTTPQQQVVASKCSSSPVDLSDECYPGDAEQREKTMEKANQCAPRFGYPKSFVRIIHVNGETLEVPKSDKTPCDKTCPTRKTTFMEKLLAASGSSWGRR</sequence>
<gene>
    <name evidence="2" type="ORF">CERZMDRAFT_93141</name>
</gene>
<dbReference type="OrthoDB" id="3644076at2759"/>
<dbReference type="EMBL" id="ML992663">
    <property type="protein sequence ID" value="KAF2217080.1"/>
    <property type="molecule type" value="Genomic_DNA"/>
</dbReference>